<dbReference type="EMBL" id="PZQS01000001">
    <property type="protein sequence ID" value="PVD37584.1"/>
    <property type="molecule type" value="Genomic_DNA"/>
</dbReference>
<dbReference type="SMART" id="SM00079">
    <property type="entry name" value="PBPe"/>
    <property type="match status" value="1"/>
</dbReference>
<dbReference type="InterPro" id="IPR001320">
    <property type="entry name" value="Iontro_rcpt_C"/>
</dbReference>
<dbReference type="Pfam" id="PF00060">
    <property type="entry name" value="Lig_chan"/>
    <property type="match status" value="1"/>
</dbReference>
<evidence type="ECO:0000256" key="4">
    <source>
        <dbReference type="ARBA" id="ARBA00022989"/>
    </source>
</evidence>
<evidence type="ECO:0008006" key="16">
    <source>
        <dbReference type="Google" id="ProtNLM"/>
    </source>
</evidence>
<proteinExistence type="predicted"/>
<dbReference type="FunFam" id="3.40.190.10:FF:000024">
    <property type="entry name" value="Glutamate receptor, ionotropic, delta 1"/>
    <property type="match status" value="1"/>
</dbReference>
<feature type="transmembrane region" description="Helical" evidence="11">
    <location>
        <begin position="460"/>
        <end position="482"/>
    </location>
</feature>
<keyword evidence="4 11" id="KW-1133">Transmembrane helix</keyword>
<comment type="subcellular location">
    <subcellularLocation>
        <location evidence="1">Membrane</location>
        <topology evidence="1">Multi-pass membrane protein</topology>
    </subcellularLocation>
</comment>
<keyword evidence="9" id="KW-1071">Ligand-gated ion channel</keyword>
<sequence>MHRQCAATTEVTVCIFEEEGYSSYWRELEVMEMLKSRLTLLDVNVTLLRSVIPDVQFLGFLLDGAALASKLVRHLSDVFIGSLILRVFDDPTLPNSMATLPAAAEAVRKSLQTVASSPFYNILLMAGLDTVRLVLQESLVLQIEELAITLGIQSVVMTILNATADNVPSDSTCHKTSNTFQHQSPQTTKTVVVEDLLADIFSSFSDAKYSICSTESEHSTLVSVGSWSSYSGLQTASEPLFRNIFRDFGNKSLRIATRELATSPLPSRFLSTQAEPFVRKRKVNGTIIFEGFCVDIIRELATVLKFRCEFVEPKDQEWGAPGKNGLWTGVIGMVLSGEADIGIGPISITSTRESVIDFTKPFMEDGLGILTKRPDSNAQSMFKMFTPLKPLVWCALVAAVIIASLSLYVIEKTSPFSSRNVNGNTQLGLLGSFWLIYGSYVEQGGDPHPRSVSARCLVGFWWLFTILMSSTYTANLAAFLTVTIEGSPVNSLTELAESSDLRPLVKQGSNPYTLFQNADNPVYREVWYKMSNMPVVKSNLEAERYVLHQHYAFITDASQLEYIMLENCSSYALAKEIFNTGGFGFVLPEKAPYLDVVNYNIMKMQEAGLIDKWKQIWWSSADSCDTNSRTSDAKELDLQSLSGIFCIFLGVALVAVLIKVLEIAFAKPKFSLLWNHMKFMIFKPSPEDTRSTTARGRKSWVEPEIGRKLSDTIDKCDSAETETRPAHENGRHMKLNKVGDTKAAKGHVNNCLHVELI</sequence>
<dbReference type="Gene3D" id="1.10.287.70">
    <property type="match status" value="1"/>
</dbReference>
<keyword evidence="7" id="KW-0675">Receptor</keyword>
<keyword evidence="10" id="KW-0407">Ion channel</keyword>
<dbReference type="InterPro" id="IPR019594">
    <property type="entry name" value="Glu/Gly-bd"/>
</dbReference>
<evidence type="ECO:0000256" key="3">
    <source>
        <dbReference type="ARBA" id="ARBA00022692"/>
    </source>
</evidence>
<evidence type="ECO:0000256" key="7">
    <source>
        <dbReference type="ARBA" id="ARBA00023170"/>
    </source>
</evidence>
<evidence type="ECO:0000313" key="15">
    <source>
        <dbReference type="Proteomes" id="UP000245119"/>
    </source>
</evidence>
<evidence type="ECO:0000256" key="10">
    <source>
        <dbReference type="ARBA" id="ARBA00023303"/>
    </source>
</evidence>
<dbReference type="OrthoDB" id="5984008at2759"/>
<keyword evidence="2" id="KW-0813">Transport</keyword>
<dbReference type="GO" id="GO:0016020">
    <property type="term" value="C:membrane"/>
    <property type="evidence" value="ECO:0007669"/>
    <property type="project" value="UniProtKB-SubCell"/>
</dbReference>
<accession>A0A2T7PVX6</accession>
<dbReference type="FunFam" id="1.10.287.70:FF:000143">
    <property type="entry name" value="Probable glutamate receptor"/>
    <property type="match status" value="1"/>
</dbReference>
<keyword evidence="15" id="KW-1185">Reference proteome</keyword>
<name>A0A2T7PVX6_POMCA</name>
<evidence type="ECO:0000259" key="12">
    <source>
        <dbReference type="SMART" id="SM00079"/>
    </source>
</evidence>
<dbReference type="Gene3D" id="3.40.190.10">
    <property type="entry name" value="Periplasmic binding protein-like II"/>
    <property type="match status" value="2"/>
</dbReference>
<dbReference type="GO" id="GO:0015276">
    <property type="term" value="F:ligand-gated monoatomic ion channel activity"/>
    <property type="evidence" value="ECO:0007669"/>
    <property type="project" value="InterPro"/>
</dbReference>
<evidence type="ECO:0000256" key="11">
    <source>
        <dbReference type="SAM" id="Phobius"/>
    </source>
</evidence>
<keyword evidence="3 11" id="KW-0812">Transmembrane</keyword>
<keyword evidence="6 11" id="KW-0472">Membrane</keyword>
<keyword evidence="8" id="KW-0325">Glycoprotein</keyword>
<evidence type="ECO:0000259" key="13">
    <source>
        <dbReference type="SMART" id="SM00918"/>
    </source>
</evidence>
<keyword evidence="5" id="KW-0406">Ion transport</keyword>
<evidence type="ECO:0000256" key="2">
    <source>
        <dbReference type="ARBA" id="ARBA00022448"/>
    </source>
</evidence>
<dbReference type="AlphaFoldDB" id="A0A2T7PVX6"/>
<evidence type="ECO:0000256" key="5">
    <source>
        <dbReference type="ARBA" id="ARBA00023065"/>
    </source>
</evidence>
<dbReference type="SMART" id="SM00918">
    <property type="entry name" value="Lig_chan-Glu_bd"/>
    <property type="match status" value="1"/>
</dbReference>
<feature type="transmembrane region" description="Helical" evidence="11">
    <location>
        <begin position="390"/>
        <end position="409"/>
    </location>
</feature>
<evidence type="ECO:0000256" key="6">
    <source>
        <dbReference type="ARBA" id="ARBA00023136"/>
    </source>
</evidence>
<gene>
    <name evidence="14" type="ORF">C0Q70_00180</name>
</gene>
<evidence type="ECO:0000256" key="1">
    <source>
        <dbReference type="ARBA" id="ARBA00004141"/>
    </source>
</evidence>
<reference evidence="14 15" key="1">
    <citation type="submission" date="2018-04" db="EMBL/GenBank/DDBJ databases">
        <title>The genome of golden apple snail Pomacea canaliculata provides insight into stress tolerance and invasive adaptation.</title>
        <authorList>
            <person name="Liu C."/>
            <person name="Liu B."/>
            <person name="Ren Y."/>
            <person name="Zhang Y."/>
            <person name="Wang H."/>
            <person name="Li S."/>
            <person name="Jiang F."/>
            <person name="Yin L."/>
            <person name="Zhang G."/>
            <person name="Qian W."/>
            <person name="Fan W."/>
        </authorList>
    </citation>
    <scope>NUCLEOTIDE SEQUENCE [LARGE SCALE GENOMIC DNA]</scope>
    <source>
        <strain evidence="14">SZHN2017</strain>
        <tissue evidence="14">Muscle</tissue>
    </source>
</reference>
<feature type="transmembrane region" description="Helical" evidence="11">
    <location>
        <begin position="641"/>
        <end position="661"/>
    </location>
</feature>
<evidence type="ECO:0000313" key="14">
    <source>
        <dbReference type="EMBL" id="PVD37584.1"/>
    </source>
</evidence>
<feature type="domain" description="Ionotropic glutamate receptor C-terminal" evidence="12">
    <location>
        <begin position="268"/>
        <end position="620"/>
    </location>
</feature>
<dbReference type="SUPFAM" id="SSF81324">
    <property type="entry name" value="Voltage-gated potassium channels"/>
    <property type="match status" value="1"/>
</dbReference>
<comment type="caution">
    <text evidence="14">The sequence shown here is derived from an EMBL/GenBank/DDBJ whole genome shotgun (WGS) entry which is preliminary data.</text>
</comment>
<feature type="domain" description="Ionotropic glutamate receptor L-glutamate and glycine-binding" evidence="13">
    <location>
        <begin position="276"/>
        <end position="336"/>
    </location>
</feature>
<organism evidence="14 15">
    <name type="scientific">Pomacea canaliculata</name>
    <name type="common">Golden apple snail</name>
    <dbReference type="NCBI Taxonomy" id="400727"/>
    <lineage>
        <taxon>Eukaryota</taxon>
        <taxon>Metazoa</taxon>
        <taxon>Spiralia</taxon>
        <taxon>Lophotrochozoa</taxon>
        <taxon>Mollusca</taxon>
        <taxon>Gastropoda</taxon>
        <taxon>Caenogastropoda</taxon>
        <taxon>Architaenioglossa</taxon>
        <taxon>Ampullarioidea</taxon>
        <taxon>Ampullariidae</taxon>
        <taxon>Pomacea</taxon>
    </lineage>
</organism>
<evidence type="ECO:0000256" key="8">
    <source>
        <dbReference type="ARBA" id="ARBA00023180"/>
    </source>
</evidence>
<dbReference type="Proteomes" id="UP000245119">
    <property type="component" value="Linkage Group LG1"/>
</dbReference>
<protein>
    <recommendedName>
        <fullName evidence="16">Glutamate receptor</fullName>
    </recommendedName>
</protein>
<evidence type="ECO:0000256" key="9">
    <source>
        <dbReference type="ARBA" id="ARBA00023286"/>
    </source>
</evidence>
<feature type="transmembrane region" description="Helical" evidence="11">
    <location>
        <begin position="421"/>
        <end position="440"/>
    </location>
</feature>
<dbReference type="Pfam" id="PF10613">
    <property type="entry name" value="Lig_chan-Glu_bd"/>
    <property type="match status" value="1"/>
</dbReference>
<dbReference type="InterPro" id="IPR015683">
    <property type="entry name" value="Ionotropic_Glu_rcpt"/>
</dbReference>
<dbReference type="PANTHER" id="PTHR18966">
    <property type="entry name" value="IONOTROPIC GLUTAMATE RECEPTOR"/>
    <property type="match status" value="1"/>
</dbReference>
<dbReference type="SUPFAM" id="SSF53850">
    <property type="entry name" value="Periplasmic binding protein-like II"/>
    <property type="match status" value="1"/>
</dbReference>